<keyword evidence="6 7" id="KW-0472">Membrane</keyword>
<dbReference type="PANTHER" id="PTHR20955:SF1">
    <property type="entry name" value="PROTEIN JAGUNAL HOMOLOG 1"/>
    <property type="match status" value="1"/>
</dbReference>
<dbReference type="Pfam" id="PF07086">
    <property type="entry name" value="Jagunal"/>
    <property type="match status" value="1"/>
</dbReference>
<dbReference type="PANTHER" id="PTHR20955">
    <property type="entry name" value="PROTEIN JAGUNAL HOMOLOG 1"/>
    <property type="match status" value="1"/>
</dbReference>
<keyword evidence="3 7" id="KW-0812">Transmembrane</keyword>
<evidence type="ECO:0000313" key="10">
    <source>
        <dbReference type="Proteomes" id="UP001154282"/>
    </source>
</evidence>
<feature type="transmembrane region" description="Helical" evidence="7">
    <location>
        <begin position="139"/>
        <end position="160"/>
    </location>
</feature>
<evidence type="ECO:0000256" key="5">
    <source>
        <dbReference type="ARBA" id="ARBA00022989"/>
    </source>
</evidence>
<dbReference type="EMBL" id="CAMGYJ010000004">
    <property type="protein sequence ID" value="CAI0404893.1"/>
    <property type="molecule type" value="Genomic_DNA"/>
</dbReference>
<feature type="transmembrane region" description="Helical" evidence="7">
    <location>
        <begin position="68"/>
        <end position="87"/>
    </location>
</feature>
<proteinExistence type="inferred from homology"/>
<accession>A0AAV0J495</accession>
<keyword evidence="5 7" id="KW-1133">Transmembrane helix</keyword>
<dbReference type="GO" id="GO:0007029">
    <property type="term" value="P:endoplasmic reticulum organization"/>
    <property type="evidence" value="ECO:0007669"/>
    <property type="project" value="InterPro"/>
</dbReference>
<evidence type="ECO:0000313" key="9">
    <source>
        <dbReference type="EMBL" id="CAI0404893.1"/>
    </source>
</evidence>
<keyword evidence="10" id="KW-1185">Reference proteome</keyword>
<feature type="transmembrane region" description="Helical" evidence="7">
    <location>
        <begin position="94"/>
        <end position="111"/>
    </location>
</feature>
<name>A0AAV0J495_9ROSI</name>
<organism evidence="8 10">
    <name type="scientific">Linum tenue</name>
    <dbReference type="NCBI Taxonomy" id="586396"/>
    <lineage>
        <taxon>Eukaryota</taxon>
        <taxon>Viridiplantae</taxon>
        <taxon>Streptophyta</taxon>
        <taxon>Embryophyta</taxon>
        <taxon>Tracheophyta</taxon>
        <taxon>Spermatophyta</taxon>
        <taxon>Magnoliopsida</taxon>
        <taxon>eudicotyledons</taxon>
        <taxon>Gunneridae</taxon>
        <taxon>Pentapetalae</taxon>
        <taxon>rosids</taxon>
        <taxon>fabids</taxon>
        <taxon>Malpighiales</taxon>
        <taxon>Linaceae</taxon>
        <taxon>Linum</taxon>
    </lineage>
</organism>
<dbReference type="Proteomes" id="UP001154282">
    <property type="component" value="Unassembled WGS sequence"/>
</dbReference>
<reference evidence="8" key="1">
    <citation type="submission" date="2022-08" db="EMBL/GenBank/DDBJ databases">
        <authorList>
            <person name="Gutierrez-Valencia J."/>
        </authorList>
    </citation>
    <scope>NUCLEOTIDE SEQUENCE</scope>
</reference>
<evidence type="ECO:0000256" key="6">
    <source>
        <dbReference type="ARBA" id="ARBA00023136"/>
    </source>
</evidence>
<evidence type="ECO:0000256" key="4">
    <source>
        <dbReference type="ARBA" id="ARBA00022824"/>
    </source>
</evidence>
<evidence type="ECO:0000313" key="8">
    <source>
        <dbReference type="EMBL" id="CAI0404432.1"/>
    </source>
</evidence>
<sequence>MQQRKYGRPSGTDGSDFSYRMVVDSRYTKVAKGKSRLHALILTQVVIQLVGLLSLAMSISKEKIPDSLAISSTAIGFFSLLIGEVGLRRSKAGLLRVYVAASSIGLLISFFDKFTNGSALEVMSNPSEWQAKKFEVIEVSLLLTGLLVQILAVVTTISLIGNMSPPKKSS</sequence>
<comment type="similarity">
    <text evidence="2">Belongs to the jagunal family.</text>
</comment>
<evidence type="ECO:0000256" key="2">
    <source>
        <dbReference type="ARBA" id="ARBA00008462"/>
    </source>
</evidence>
<evidence type="ECO:0000256" key="3">
    <source>
        <dbReference type="ARBA" id="ARBA00022692"/>
    </source>
</evidence>
<keyword evidence="4" id="KW-0256">Endoplasmic reticulum</keyword>
<dbReference type="GO" id="GO:0016192">
    <property type="term" value="P:vesicle-mediated transport"/>
    <property type="evidence" value="ECO:0007669"/>
    <property type="project" value="TreeGrafter"/>
</dbReference>
<dbReference type="GO" id="GO:0005789">
    <property type="term" value="C:endoplasmic reticulum membrane"/>
    <property type="evidence" value="ECO:0007669"/>
    <property type="project" value="UniProtKB-SubCell"/>
</dbReference>
<dbReference type="InterPro" id="IPR009787">
    <property type="entry name" value="Jagunal"/>
</dbReference>
<comment type="caution">
    <text evidence="8">The sequence shown here is derived from an EMBL/GenBank/DDBJ whole genome shotgun (WGS) entry which is preliminary data.</text>
</comment>
<feature type="transmembrane region" description="Helical" evidence="7">
    <location>
        <begin position="37"/>
        <end position="56"/>
    </location>
</feature>
<evidence type="ECO:0000256" key="7">
    <source>
        <dbReference type="SAM" id="Phobius"/>
    </source>
</evidence>
<gene>
    <name evidence="8" type="ORF">LITE_LOCUS12462</name>
    <name evidence="9" type="ORF">LITE_LOCUS12662</name>
</gene>
<protein>
    <submittedName>
        <fullName evidence="8">Uncharacterized protein</fullName>
    </submittedName>
</protein>
<comment type="subcellular location">
    <subcellularLocation>
        <location evidence="1">Endoplasmic reticulum membrane</location>
        <topology evidence="1">Multi-pass membrane protein</topology>
    </subcellularLocation>
</comment>
<evidence type="ECO:0000256" key="1">
    <source>
        <dbReference type="ARBA" id="ARBA00004477"/>
    </source>
</evidence>
<dbReference type="EMBL" id="CAMGYJ010000004">
    <property type="protein sequence ID" value="CAI0404432.1"/>
    <property type="molecule type" value="Genomic_DNA"/>
</dbReference>
<dbReference type="AlphaFoldDB" id="A0AAV0J495"/>